<gene>
    <name evidence="1" type="ORF">FA95DRAFT_1611310</name>
</gene>
<organism evidence="1 2">
    <name type="scientific">Auriscalpium vulgare</name>
    <dbReference type="NCBI Taxonomy" id="40419"/>
    <lineage>
        <taxon>Eukaryota</taxon>
        <taxon>Fungi</taxon>
        <taxon>Dikarya</taxon>
        <taxon>Basidiomycota</taxon>
        <taxon>Agaricomycotina</taxon>
        <taxon>Agaricomycetes</taxon>
        <taxon>Russulales</taxon>
        <taxon>Auriscalpiaceae</taxon>
        <taxon>Auriscalpium</taxon>
    </lineage>
</organism>
<reference evidence="1" key="2">
    <citation type="journal article" date="2022" name="New Phytol.">
        <title>Evolutionary transition to the ectomycorrhizal habit in the genomes of a hyperdiverse lineage of mushroom-forming fungi.</title>
        <authorList>
            <person name="Looney B."/>
            <person name="Miyauchi S."/>
            <person name="Morin E."/>
            <person name="Drula E."/>
            <person name="Courty P.E."/>
            <person name="Kohler A."/>
            <person name="Kuo A."/>
            <person name="LaButti K."/>
            <person name="Pangilinan J."/>
            <person name="Lipzen A."/>
            <person name="Riley R."/>
            <person name="Andreopoulos W."/>
            <person name="He G."/>
            <person name="Johnson J."/>
            <person name="Nolan M."/>
            <person name="Tritt A."/>
            <person name="Barry K.W."/>
            <person name="Grigoriev I.V."/>
            <person name="Nagy L.G."/>
            <person name="Hibbett D."/>
            <person name="Henrissat B."/>
            <person name="Matheny P.B."/>
            <person name="Labbe J."/>
            <person name="Martin F.M."/>
        </authorList>
    </citation>
    <scope>NUCLEOTIDE SEQUENCE</scope>
    <source>
        <strain evidence="1">FP105234-sp</strain>
    </source>
</reference>
<evidence type="ECO:0000313" key="1">
    <source>
        <dbReference type="EMBL" id="KAI0041048.1"/>
    </source>
</evidence>
<comment type="caution">
    <text evidence="1">The sequence shown here is derived from an EMBL/GenBank/DDBJ whole genome shotgun (WGS) entry which is preliminary data.</text>
</comment>
<name>A0ACB8RBT3_9AGAM</name>
<sequence length="1133" mass="119293">MDDVWGNAWGEPTHTALPAPTWSSKLDPRPQEPPEEEEDDLAMPSWSTGAGINWDEPSNQPPALWSSQADNSEPWSPTSRYADISRHHSQSSEPSEPSSPVETPPHYSPPPISPSLPPSPPPPPEVDDHTPEPELAEAGAEPSPPASPDGFGTFEVGLPQHDADDDPWTATPSNFGAQDSLPGDEWGSGWSVQKEELVEEEHEDEWEAARRIKERMDRRVPPELLAGILAQVEELSKTAWPEPETSEDEFQWQRRWQTGMDSVENLDALRTRYIPDLTLPQLTPFGKSFTGKALANAVKLSRNSTVARNSPLANFLASKGSTAWETAVKSRVEVVTDDIPTGWRILEKEKEEKVEEKAKKSGGLLASLWGRRASGSVKVSSPVQETSTPTPTKEEPPARTSIDSVKSAASAPPLASTTHSRSPSIVPPISASPAPTLASTQSTTTTATSSYSDTGLPTFEPISREKTPPITPAPSAVSRFLGRFSRPRSSARNSLALSSDDLEFLGEVDVQGDHLRQESSTDEWGFDKFNAPPAKRVESKLPPILPPPPGASARQTHQAGGLFMSFDEPIAGPSSVSSLDRSEAPLSMSSRPTSRPARHGRENSHSSIASMMSTPAEDDLISGFSSVPAPASTTPSTTPSLFPDFDDLVLGSASAAAPVSLSMRPAATRQPPALSPPPGSKPTSYTLSPPPSASPRPGLISPPGSSLSHTTSSSRAQSPGYFRTASPIPPPLSRPLSLSPPLFPPSLPAPNMSTPKVSVTTTIPDNDDGFSDFLSSASPQLPPSASFMNTAFPSTDILPPAFKPSHAPITSVFDDFSDFVSSAPAQTPDSALLPPVQVISPSPAKTLLQRRRSDRSANDEHTLSLMSRAAARPGRWPAPPSPLPEALPPPPPSQPENFVNDLFGTPTDAQFSAVAPSVSSPAVFGQQPAAPKSMVDKVRGHQKTLSLLETAAARPGRWPAPPSPLPEALPPPPPPAGGVSTAADLLDASTPVDFGSKFSLQQSASSPAVLGLFGASTRPQSTTQTPSPMPMLPPPGHTPLLPPPRAAPLLRPPGAAVAPTPLLPPPGGALSRPTPQARGYSPDSTPLALLVGGNAAGGGVAKARTPLPPPVSTQGQRGAGGLSAQDLSFFEGL</sequence>
<dbReference type="EMBL" id="MU276148">
    <property type="protein sequence ID" value="KAI0041048.1"/>
    <property type="molecule type" value="Genomic_DNA"/>
</dbReference>
<evidence type="ECO:0000313" key="2">
    <source>
        <dbReference type="Proteomes" id="UP000814033"/>
    </source>
</evidence>
<keyword evidence="2" id="KW-1185">Reference proteome</keyword>
<proteinExistence type="predicted"/>
<accession>A0ACB8RBT3</accession>
<dbReference type="Proteomes" id="UP000814033">
    <property type="component" value="Unassembled WGS sequence"/>
</dbReference>
<protein>
    <submittedName>
        <fullName evidence="1">Uncharacterized protein</fullName>
    </submittedName>
</protein>
<reference evidence="1" key="1">
    <citation type="submission" date="2021-02" db="EMBL/GenBank/DDBJ databases">
        <authorList>
            <consortium name="DOE Joint Genome Institute"/>
            <person name="Ahrendt S."/>
            <person name="Looney B.P."/>
            <person name="Miyauchi S."/>
            <person name="Morin E."/>
            <person name="Drula E."/>
            <person name="Courty P.E."/>
            <person name="Chicoki N."/>
            <person name="Fauchery L."/>
            <person name="Kohler A."/>
            <person name="Kuo A."/>
            <person name="Labutti K."/>
            <person name="Pangilinan J."/>
            <person name="Lipzen A."/>
            <person name="Riley R."/>
            <person name="Andreopoulos W."/>
            <person name="He G."/>
            <person name="Johnson J."/>
            <person name="Barry K.W."/>
            <person name="Grigoriev I.V."/>
            <person name="Nagy L."/>
            <person name="Hibbett D."/>
            <person name="Henrissat B."/>
            <person name="Matheny P.B."/>
            <person name="Labbe J."/>
            <person name="Martin F."/>
        </authorList>
    </citation>
    <scope>NUCLEOTIDE SEQUENCE</scope>
    <source>
        <strain evidence="1">FP105234-sp</strain>
    </source>
</reference>